<dbReference type="InterPro" id="IPR011551">
    <property type="entry name" value="NTP_PyrPHydrolase_MazG"/>
</dbReference>
<keyword evidence="5" id="KW-0175">Coiled coil</keyword>
<dbReference type="GO" id="GO:0046047">
    <property type="term" value="P:TTP catabolic process"/>
    <property type="evidence" value="ECO:0007669"/>
    <property type="project" value="TreeGrafter"/>
</dbReference>
<comment type="similarity">
    <text evidence="2">Belongs to the nucleoside triphosphate pyrophosphohydrolase family.</text>
</comment>
<reference evidence="8" key="2">
    <citation type="journal article" date="2016" name="Int. J. Syst. Evol. Microbiol.">
        <title>Caldimicrobium thiodismutans sp. nov., a sulfur-disproportionating bacterium isolated from a hot spring.</title>
        <authorList>
            <person name="Kojima H."/>
            <person name="Umezawa K."/>
            <person name="Fukui M."/>
        </authorList>
    </citation>
    <scope>NUCLEOTIDE SEQUENCE [LARGE SCALE GENOMIC DNA]</scope>
    <source>
        <strain evidence="8">TF1</strain>
    </source>
</reference>
<dbReference type="InterPro" id="IPR048011">
    <property type="entry name" value="NTP-PPase_MazG-like_C"/>
</dbReference>
<dbReference type="GO" id="GO:0006203">
    <property type="term" value="P:dGTP catabolic process"/>
    <property type="evidence" value="ECO:0007669"/>
    <property type="project" value="TreeGrafter"/>
</dbReference>
<sequence length="266" mass="31034">MGIKLKFSFQRKGDLTSLYEIVEALRSEKGCPWDKKQTPQSLKKYLLEETYEALEAIEKGSPEEIKEELGDLLFLLLFIIYLYEEAGVFSIRDLVYLTFQKMIRRHPHVFGEEEAKTAEEVISNWQKIKSKEGKSESVLGNIPKSLPALQRAYRLGERAERVGFDWNSPQEVFPKIYEELRELEEALSQGNTSQIKEELGDLLFSLANLSRKLNLNPEEALREALEKFEQRFREMERRIKEKGKGLQELSLEEMDALWEEIKPAKL</sequence>
<dbReference type="NCBIfam" id="TIGR00444">
    <property type="entry name" value="mazG"/>
    <property type="match status" value="1"/>
</dbReference>
<dbReference type="FunFam" id="1.10.287.1080:FF:000003">
    <property type="entry name" value="Nucleoside triphosphate pyrophosphohydrolase"/>
    <property type="match status" value="1"/>
</dbReference>
<dbReference type="GO" id="GO:0046076">
    <property type="term" value="P:dTTP catabolic process"/>
    <property type="evidence" value="ECO:0007669"/>
    <property type="project" value="TreeGrafter"/>
</dbReference>
<dbReference type="PATRIC" id="fig|1653476.3.peg.581"/>
<dbReference type="FunFam" id="1.10.287.1080:FF:000001">
    <property type="entry name" value="Nucleoside triphosphate pyrophosphohydrolase"/>
    <property type="match status" value="1"/>
</dbReference>
<evidence type="ECO:0000313" key="8">
    <source>
        <dbReference type="Proteomes" id="UP000068196"/>
    </source>
</evidence>
<dbReference type="AlphaFoldDB" id="A0A0U5AG23"/>
<dbReference type="InterPro" id="IPR048015">
    <property type="entry name" value="NTP-PPase_MazG-like_N"/>
</dbReference>
<organism evidence="7 8">
    <name type="scientific">Caldimicrobium thiodismutans</name>
    <dbReference type="NCBI Taxonomy" id="1653476"/>
    <lineage>
        <taxon>Bacteria</taxon>
        <taxon>Pseudomonadati</taxon>
        <taxon>Thermodesulfobacteriota</taxon>
        <taxon>Thermodesulfobacteria</taxon>
        <taxon>Thermodesulfobacteriales</taxon>
        <taxon>Thermodesulfobacteriaceae</taxon>
        <taxon>Caldimicrobium</taxon>
    </lineage>
</organism>
<dbReference type="GO" id="GO:0006950">
    <property type="term" value="P:response to stress"/>
    <property type="evidence" value="ECO:0007669"/>
    <property type="project" value="UniProtKB-ARBA"/>
</dbReference>
<gene>
    <name evidence="7" type="ORF">THC_0562</name>
</gene>
<dbReference type="PANTHER" id="PTHR30522">
    <property type="entry name" value="NUCLEOSIDE TRIPHOSPHATE PYROPHOSPHOHYDROLASE"/>
    <property type="match status" value="1"/>
</dbReference>
<feature type="coiled-coil region" evidence="5">
    <location>
        <begin position="218"/>
        <end position="245"/>
    </location>
</feature>
<keyword evidence="8" id="KW-1185">Reference proteome</keyword>
<feature type="domain" description="NTP pyrophosphohydrolase MazG-like" evidence="6">
    <location>
        <begin position="168"/>
        <end position="231"/>
    </location>
</feature>
<dbReference type="InterPro" id="IPR004518">
    <property type="entry name" value="MazG-like_dom"/>
</dbReference>
<dbReference type="GO" id="GO:0046061">
    <property type="term" value="P:dATP catabolic process"/>
    <property type="evidence" value="ECO:0007669"/>
    <property type="project" value="TreeGrafter"/>
</dbReference>
<dbReference type="GO" id="GO:0046081">
    <property type="term" value="P:dUTP catabolic process"/>
    <property type="evidence" value="ECO:0007669"/>
    <property type="project" value="TreeGrafter"/>
</dbReference>
<dbReference type="GO" id="GO:0046052">
    <property type="term" value="P:UTP catabolic process"/>
    <property type="evidence" value="ECO:0007669"/>
    <property type="project" value="TreeGrafter"/>
</dbReference>
<proteinExistence type="inferred from homology"/>
<dbReference type="CDD" id="cd11529">
    <property type="entry name" value="NTP-PPase_MazG_Cterm"/>
    <property type="match status" value="1"/>
</dbReference>
<dbReference type="GO" id="GO:0047693">
    <property type="term" value="F:ATP diphosphatase activity"/>
    <property type="evidence" value="ECO:0007669"/>
    <property type="project" value="UniProtKB-EC"/>
</dbReference>
<dbReference type="NCBIfam" id="NF007113">
    <property type="entry name" value="PRK09562.1"/>
    <property type="match status" value="1"/>
</dbReference>
<dbReference type="EC" id="3.6.1.8" evidence="3"/>
<reference evidence="7 8" key="1">
    <citation type="journal article" date="2016" name="Int. J. Syst. Evol. Microbiol.">
        <title>Caldimicrobium thiodismutans sp. nov., a sulfur-disproportionating bacterium isolated from a hot spring, and emended description of the genus Caldimicrobium.</title>
        <authorList>
            <person name="Kojima H."/>
            <person name="Umezawa K."/>
            <person name="Fukui M."/>
        </authorList>
    </citation>
    <scope>NUCLEOTIDE SEQUENCE [LARGE SCALE GENOMIC DNA]</scope>
    <source>
        <strain evidence="7 8">TF1</strain>
    </source>
</reference>
<accession>A0A0U5AG23</accession>
<keyword evidence="7" id="KW-0378">Hydrolase</keyword>
<dbReference type="KEGG" id="cthi:THC_0562"/>
<evidence type="ECO:0000256" key="2">
    <source>
        <dbReference type="ARBA" id="ARBA00061115"/>
    </source>
</evidence>
<comment type="catalytic activity">
    <reaction evidence="1">
        <text>ATP + H2O = AMP + diphosphate + H(+)</text>
        <dbReference type="Rhea" id="RHEA:14245"/>
        <dbReference type="ChEBI" id="CHEBI:15377"/>
        <dbReference type="ChEBI" id="CHEBI:15378"/>
        <dbReference type="ChEBI" id="CHEBI:30616"/>
        <dbReference type="ChEBI" id="CHEBI:33019"/>
        <dbReference type="ChEBI" id="CHEBI:456215"/>
        <dbReference type="EC" id="3.6.1.8"/>
    </reaction>
</comment>
<dbReference type="RefSeq" id="WP_068513016.1">
    <property type="nucleotide sequence ID" value="NZ_AP014945.1"/>
</dbReference>
<dbReference type="CDD" id="cd11528">
    <property type="entry name" value="NTP-PPase_MazG_Nterm"/>
    <property type="match status" value="1"/>
</dbReference>
<evidence type="ECO:0000256" key="4">
    <source>
        <dbReference type="ARBA" id="ARBA00074799"/>
    </source>
</evidence>
<dbReference type="EMBL" id="AP014945">
    <property type="protein sequence ID" value="BAU22956.1"/>
    <property type="molecule type" value="Genomic_DNA"/>
</dbReference>
<dbReference type="Gene3D" id="1.10.287.1080">
    <property type="entry name" value="MazG-like"/>
    <property type="match status" value="2"/>
</dbReference>
<dbReference type="STRING" id="1653476.THC_0562"/>
<evidence type="ECO:0000259" key="6">
    <source>
        <dbReference type="Pfam" id="PF03819"/>
    </source>
</evidence>
<dbReference type="OrthoDB" id="9808939at2"/>
<evidence type="ECO:0000256" key="5">
    <source>
        <dbReference type="SAM" id="Coils"/>
    </source>
</evidence>
<feature type="domain" description="NTP pyrophosphohydrolase MazG-like" evidence="6">
    <location>
        <begin position="37"/>
        <end position="110"/>
    </location>
</feature>
<dbReference type="Proteomes" id="UP000068196">
    <property type="component" value="Chromosome"/>
</dbReference>
<name>A0A0U5AG23_9BACT</name>
<evidence type="ECO:0000256" key="1">
    <source>
        <dbReference type="ARBA" id="ARBA00052141"/>
    </source>
</evidence>
<evidence type="ECO:0000313" key="7">
    <source>
        <dbReference type="EMBL" id="BAU22956.1"/>
    </source>
</evidence>
<protein>
    <recommendedName>
        <fullName evidence="4">Nucleoside triphosphate pyrophosphohydrolase</fullName>
        <ecNumber evidence="3">3.6.1.8</ecNumber>
    </recommendedName>
</protein>
<dbReference type="SUPFAM" id="SSF101386">
    <property type="entry name" value="all-alpha NTP pyrophosphatases"/>
    <property type="match status" value="2"/>
</dbReference>
<evidence type="ECO:0000256" key="3">
    <source>
        <dbReference type="ARBA" id="ARBA00066372"/>
    </source>
</evidence>
<dbReference type="PANTHER" id="PTHR30522:SF0">
    <property type="entry name" value="NUCLEOSIDE TRIPHOSPHATE PYROPHOSPHOHYDROLASE"/>
    <property type="match status" value="1"/>
</dbReference>
<dbReference type="Pfam" id="PF03819">
    <property type="entry name" value="MazG"/>
    <property type="match status" value="2"/>
</dbReference>